<sequence>MKKRSIFVAACATLMLATGCSAQERTTSSAASTQMVSTSRTESTSDASSAENDMAAENESTITGIISDIKDFMFTITDENGVDYAISFEGEKPEGLSSVKEGDTVSVIYTGKLEETEAFTGTVISVTKK</sequence>
<evidence type="ECO:0000313" key="4">
    <source>
        <dbReference type="Proteomes" id="UP000013085"/>
    </source>
</evidence>
<feature type="region of interest" description="Disordered" evidence="1">
    <location>
        <begin position="26"/>
        <end position="56"/>
    </location>
</feature>
<keyword evidence="2" id="KW-0732">Signal</keyword>
<protein>
    <recommendedName>
        <fullName evidence="5">DUF1344 domain-containing protein</fullName>
    </recommendedName>
</protein>
<evidence type="ECO:0000313" key="3">
    <source>
        <dbReference type="EMBL" id="ENZ12919.1"/>
    </source>
</evidence>
<dbReference type="PROSITE" id="PS51257">
    <property type="entry name" value="PROKAR_LIPOPROTEIN"/>
    <property type="match status" value="1"/>
</dbReference>
<accession>A0A0E2HLN1</accession>
<name>A0A0E2HLN1_9FIRM</name>
<evidence type="ECO:0000256" key="2">
    <source>
        <dbReference type="SAM" id="SignalP"/>
    </source>
</evidence>
<comment type="caution">
    <text evidence="3">The sequence shown here is derived from an EMBL/GenBank/DDBJ whole genome shotgun (WGS) entry which is preliminary data.</text>
</comment>
<organism evidence="3 4">
    <name type="scientific">[Clostridium] clostridioforme 90A8</name>
    <dbReference type="NCBI Taxonomy" id="999408"/>
    <lineage>
        <taxon>Bacteria</taxon>
        <taxon>Bacillati</taxon>
        <taxon>Bacillota</taxon>
        <taxon>Clostridia</taxon>
        <taxon>Lachnospirales</taxon>
        <taxon>Lachnospiraceae</taxon>
        <taxon>Enterocloster</taxon>
    </lineage>
</organism>
<feature type="signal peptide" evidence="2">
    <location>
        <begin position="1"/>
        <end position="22"/>
    </location>
</feature>
<dbReference type="EMBL" id="AGYR01000036">
    <property type="protein sequence ID" value="ENZ12919.1"/>
    <property type="molecule type" value="Genomic_DNA"/>
</dbReference>
<dbReference type="Proteomes" id="UP000013085">
    <property type="component" value="Unassembled WGS sequence"/>
</dbReference>
<evidence type="ECO:0000256" key="1">
    <source>
        <dbReference type="SAM" id="MobiDB-lite"/>
    </source>
</evidence>
<dbReference type="PATRIC" id="fig|999408.3.peg.3460"/>
<feature type="chain" id="PRO_5038566557" description="DUF1344 domain-containing protein" evidence="2">
    <location>
        <begin position="23"/>
        <end position="129"/>
    </location>
</feature>
<reference evidence="3 4" key="1">
    <citation type="submission" date="2013-01" db="EMBL/GenBank/DDBJ databases">
        <title>The Genome Sequence of Clostridium clostridioforme 90A8.</title>
        <authorList>
            <consortium name="The Broad Institute Genome Sequencing Platform"/>
            <person name="Earl A."/>
            <person name="Ward D."/>
            <person name="Feldgarden M."/>
            <person name="Gevers D."/>
            <person name="Courvalin P."/>
            <person name="Lambert T."/>
            <person name="Walker B."/>
            <person name="Young S.K."/>
            <person name="Zeng Q."/>
            <person name="Gargeya S."/>
            <person name="Fitzgerald M."/>
            <person name="Haas B."/>
            <person name="Abouelleil A."/>
            <person name="Alvarado L."/>
            <person name="Arachchi H.M."/>
            <person name="Berlin A.M."/>
            <person name="Chapman S.B."/>
            <person name="Dewar J."/>
            <person name="Goldberg J."/>
            <person name="Griggs A."/>
            <person name="Gujja S."/>
            <person name="Hansen M."/>
            <person name="Howarth C."/>
            <person name="Imamovic A."/>
            <person name="Larimer J."/>
            <person name="McCowan C."/>
            <person name="Murphy C."/>
            <person name="Neiman D."/>
            <person name="Pearson M."/>
            <person name="Priest M."/>
            <person name="Roberts A."/>
            <person name="Saif S."/>
            <person name="Shea T."/>
            <person name="Sisk P."/>
            <person name="Sykes S."/>
            <person name="Wortman J."/>
            <person name="Nusbaum C."/>
            <person name="Birren B."/>
        </authorList>
    </citation>
    <scope>NUCLEOTIDE SEQUENCE [LARGE SCALE GENOMIC DNA]</scope>
    <source>
        <strain evidence="3 4">90A8</strain>
    </source>
</reference>
<evidence type="ECO:0008006" key="5">
    <source>
        <dbReference type="Google" id="ProtNLM"/>
    </source>
</evidence>
<feature type="compositionally biased region" description="Polar residues" evidence="1">
    <location>
        <begin position="26"/>
        <end position="51"/>
    </location>
</feature>
<dbReference type="RefSeq" id="WP_002584285.1">
    <property type="nucleotide sequence ID" value="NZ_KB850978.1"/>
</dbReference>
<gene>
    <name evidence="3" type="ORF">HMPREF1090_03198</name>
</gene>
<dbReference type="GeneID" id="57964290"/>
<dbReference type="AlphaFoldDB" id="A0A0E2HLN1"/>
<dbReference type="HOGENOM" id="CLU_145376_0_0_9"/>
<proteinExistence type="predicted"/>